<dbReference type="EMBL" id="CADCTO010000381">
    <property type="protein sequence ID" value="CAA9270754.1"/>
    <property type="molecule type" value="Genomic_DNA"/>
</dbReference>
<feature type="domain" description="Solute-binding protein family 5" evidence="5">
    <location>
        <begin position="91"/>
        <end position="473"/>
    </location>
</feature>
<sequence>MLRFFFPRRRLPVVSLALLAALVLVAGCGNRNRGGGGGTANGSDGKVPGVLRYALTTEPTTLDPALVSDGPTIDLLMQVYEGLVGWNEKNEVVPLVARAMPTVSADGRTYTFVLRDNVKFTNGRAVTADDVKYSLTRSLDPKLNSSVASTYLNDIVGADALAAGKATELTGVKVVDPKTVQITLVEPRAYFLGKLTYATGYVVAREEVEKGPLREGGAHSFDATNSVGTGPFKLASYAPQSRVLLEANPDYWNGKPRLDRIERPIVLNAQTRRNLYQSGKLDILTDLPKSDYLRDRDDPRMSPQIQQFDRAAVFYLGMNQTQYAPFKDKRVRQAFNYAIDKDSIIKTVHAGVTARANGVVPTGIPGHDPEFQGLPYDPERAKQLLAEAGYPEGKGLPPLAITFRQQYPDYTKTCEVIQQQLQAVGIQASLQEMEWSALLEATNDSRVPCFLLRWSADYLDPQNFLSVLLHSKGPENRVGYSNPQYDALLDQADRGLDPAKRIAQYRAAERIVVDDAPWVPLYFQRDIELIKPHVKDMRDSLMGHLPHVTTRVE</sequence>
<reference evidence="6" key="1">
    <citation type="submission" date="2020-02" db="EMBL/GenBank/DDBJ databases">
        <authorList>
            <person name="Meier V. D."/>
        </authorList>
    </citation>
    <scope>NUCLEOTIDE SEQUENCE</scope>
    <source>
        <strain evidence="6">AVDCRST_MAG63</strain>
    </source>
</reference>
<dbReference type="GO" id="GO:1904680">
    <property type="term" value="F:peptide transmembrane transporter activity"/>
    <property type="evidence" value="ECO:0007669"/>
    <property type="project" value="TreeGrafter"/>
</dbReference>
<evidence type="ECO:0000256" key="3">
    <source>
        <dbReference type="ARBA" id="ARBA00022448"/>
    </source>
</evidence>
<dbReference type="PANTHER" id="PTHR30290">
    <property type="entry name" value="PERIPLASMIC BINDING COMPONENT OF ABC TRANSPORTER"/>
    <property type="match status" value="1"/>
</dbReference>
<comment type="subcellular location">
    <subcellularLocation>
        <location evidence="1">Cell membrane</location>
        <topology evidence="1">Lipid-anchor</topology>
    </subcellularLocation>
</comment>
<dbReference type="PROSITE" id="PS51257">
    <property type="entry name" value="PROKAR_LIPOPROTEIN"/>
    <property type="match status" value="1"/>
</dbReference>
<dbReference type="Gene3D" id="3.90.76.10">
    <property type="entry name" value="Dipeptide-binding Protein, Domain 1"/>
    <property type="match status" value="1"/>
</dbReference>
<dbReference type="InterPro" id="IPR000914">
    <property type="entry name" value="SBP_5_dom"/>
</dbReference>
<dbReference type="CDD" id="cd08504">
    <property type="entry name" value="PBP2_OppA"/>
    <property type="match status" value="1"/>
</dbReference>
<keyword evidence="3" id="KW-0813">Transport</keyword>
<dbReference type="InterPro" id="IPR023765">
    <property type="entry name" value="SBP_5_CS"/>
</dbReference>
<dbReference type="GO" id="GO:0043190">
    <property type="term" value="C:ATP-binding cassette (ABC) transporter complex"/>
    <property type="evidence" value="ECO:0007669"/>
    <property type="project" value="InterPro"/>
</dbReference>
<dbReference type="InterPro" id="IPR039424">
    <property type="entry name" value="SBP_5"/>
</dbReference>
<dbReference type="GO" id="GO:0015833">
    <property type="term" value="P:peptide transport"/>
    <property type="evidence" value="ECO:0007669"/>
    <property type="project" value="TreeGrafter"/>
</dbReference>
<comment type="similarity">
    <text evidence="2">Belongs to the bacterial solute-binding protein 5 family.</text>
</comment>
<protein>
    <submittedName>
        <fullName evidence="6">ABC transporter, substrate-binding protein (Cluster 5, nickel/peptides/opines)</fullName>
    </submittedName>
</protein>
<proteinExistence type="inferred from homology"/>
<dbReference type="Gene3D" id="3.10.105.10">
    <property type="entry name" value="Dipeptide-binding Protein, Domain 3"/>
    <property type="match status" value="1"/>
</dbReference>
<name>A0A6J4J8D0_9BACT</name>
<gene>
    <name evidence="6" type="ORF">AVDCRST_MAG63-2919</name>
</gene>
<dbReference type="Pfam" id="PF00496">
    <property type="entry name" value="SBP_bac_5"/>
    <property type="match status" value="1"/>
</dbReference>
<dbReference type="PROSITE" id="PS01040">
    <property type="entry name" value="SBP_BACTERIAL_5"/>
    <property type="match status" value="1"/>
</dbReference>
<dbReference type="PANTHER" id="PTHR30290:SF10">
    <property type="entry name" value="PERIPLASMIC OLIGOPEPTIDE-BINDING PROTEIN-RELATED"/>
    <property type="match status" value="1"/>
</dbReference>
<accession>A0A6J4J8D0</accession>
<evidence type="ECO:0000256" key="4">
    <source>
        <dbReference type="ARBA" id="ARBA00022729"/>
    </source>
</evidence>
<dbReference type="Gene3D" id="3.40.190.10">
    <property type="entry name" value="Periplasmic binding protein-like II"/>
    <property type="match status" value="1"/>
</dbReference>
<organism evidence="6">
    <name type="scientific">uncultured Armatimonadetes bacterium</name>
    <dbReference type="NCBI Taxonomy" id="157466"/>
    <lineage>
        <taxon>Bacteria</taxon>
        <taxon>Bacillati</taxon>
        <taxon>Armatimonadota</taxon>
        <taxon>environmental samples</taxon>
    </lineage>
</organism>
<evidence type="ECO:0000256" key="2">
    <source>
        <dbReference type="ARBA" id="ARBA00005695"/>
    </source>
</evidence>
<dbReference type="InterPro" id="IPR030678">
    <property type="entry name" value="Peptide/Ni-bd"/>
</dbReference>
<keyword evidence="4" id="KW-0732">Signal</keyword>
<dbReference type="GO" id="GO:0042597">
    <property type="term" value="C:periplasmic space"/>
    <property type="evidence" value="ECO:0007669"/>
    <property type="project" value="UniProtKB-ARBA"/>
</dbReference>
<evidence type="ECO:0000259" key="5">
    <source>
        <dbReference type="Pfam" id="PF00496"/>
    </source>
</evidence>
<evidence type="ECO:0000313" key="6">
    <source>
        <dbReference type="EMBL" id="CAA9270754.1"/>
    </source>
</evidence>
<dbReference type="AlphaFoldDB" id="A0A6J4J8D0"/>
<dbReference type="SUPFAM" id="SSF53850">
    <property type="entry name" value="Periplasmic binding protein-like II"/>
    <property type="match status" value="1"/>
</dbReference>
<evidence type="ECO:0000256" key="1">
    <source>
        <dbReference type="ARBA" id="ARBA00004193"/>
    </source>
</evidence>
<dbReference type="PIRSF" id="PIRSF002741">
    <property type="entry name" value="MppA"/>
    <property type="match status" value="1"/>
</dbReference>